<evidence type="ECO:0000313" key="1">
    <source>
        <dbReference type="EMBL" id="EDV05083.1"/>
    </source>
</evidence>
<sequence length="111" mass="13086">MYEDFKECVIRLMQHPIMSKPVSFLSDSECLQAYDLIKQLIDLSVNEEYTQLDYIQMARLKYHLGELAYQLNTDNDTTLLHYKSLPHLLEKGGFDLSLRKWAELVSLRTKE</sequence>
<gene>
    <name evidence="1" type="ORF">BACINT_04226</name>
</gene>
<dbReference type="AlphaFoldDB" id="B3CEU5"/>
<accession>B3CEU5</accession>
<reference evidence="1 2" key="1">
    <citation type="submission" date="2008-04" db="EMBL/GenBank/DDBJ databases">
        <title>Draft genome sequence of Bacteroides intestinalis (DSM 17393).</title>
        <authorList>
            <person name="Sudarsanam P."/>
            <person name="Ley R."/>
            <person name="Guruge J."/>
            <person name="Turnbaugh P.J."/>
            <person name="Mahowald M."/>
            <person name="Liep D."/>
            <person name="Gordon J."/>
        </authorList>
    </citation>
    <scope>NUCLEOTIDE SEQUENCE [LARGE SCALE GENOMIC DNA]</scope>
    <source>
        <strain evidence="1 2">DSM 17393</strain>
    </source>
</reference>
<dbReference type="EMBL" id="ABJL02000008">
    <property type="protein sequence ID" value="EDV05083.1"/>
    <property type="molecule type" value="Genomic_DNA"/>
</dbReference>
<dbReference type="OrthoDB" id="1034738at2"/>
<dbReference type="GeneID" id="26161450"/>
<dbReference type="Proteomes" id="UP000004596">
    <property type="component" value="Unassembled WGS sequence"/>
</dbReference>
<reference evidence="1 2" key="2">
    <citation type="submission" date="2008-04" db="EMBL/GenBank/DDBJ databases">
        <authorList>
            <person name="Fulton L."/>
            <person name="Clifton S."/>
            <person name="Fulton B."/>
            <person name="Xu J."/>
            <person name="Minx P."/>
            <person name="Pepin K.H."/>
            <person name="Johnson M."/>
            <person name="Thiruvilangam P."/>
            <person name="Bhonagiri V."/>
            <person name="Nash W.E."/>
            <person name="Mardis E.R."/>
            <person name="Wilson R.K."/>
        </authorList>
    </citation>
    <scope>NUCLEOTIDE SEQUENCE [LARGE SCALE GENOMIC DNA]</scope>
    <source>
        <strain evidence="1 2">DSM 17393</strain>
    </source>
</reference>
<evidence type="ECO:0000313" key="2">
    <source>
        <dbReference type="Proteomes" id="UP000004596"/>
    </source>
</evidence>
<name>B3CEU5_9BACE</name>
<proteinExistence type="predicted"/>
<protein>
    <submittedName>
        <fullName evidence="1">Uncharacterized protein</fullName>
    </submittedName>
</protein>
<comment type="caution">
    <text evidence="1">The sequence shown here is derived from an EMBL/GenBank/DDBJ whole genome shotgun (WGS) entry which is preliminary data.</text>
</comment>
<dbReference type="eggNOG" id="ENOG5030W5H">
    <property type="taxonomic scope" value="Bacteria"/>
</dbReference>
<dbReference type="RefSeq" id="WP_007666427.1">
    <property type="nucleotide sequence ID" value="NZ_ABJL02000008.1"/>
</dbReference>
<organism evidence="1 2">
    <name type="scientific">Bacteroides intestinalis DSM 17393</name>
    <dbReference type="NCBI Taxonomy" id="471870"/>
    <lineage>
        <taxon>Bacteria</taxon>
        <taxon>Pseudomonadati</taxon>
        <taxon>Bacteroidota</taxon>
        <taxon>Bacteroidia</taxon>
        <taxon>Bacteroidales</taxon>
        <taxon>Bacteroidaceae</taxon>
        <taxon>Bacteroides</taxon>
    </lineage>
</organism>